<organism evidence="1 2">
    <name type="scientific">Stutzerimonas stutzeri KOS6</name>
    <dbReference type="NCBI Taxonomy" id="1218352"/>
    <lineage>
        <taxon>Bacteria</taxon>
        <taxon>Pseudomonadati</taxon>
        <taxon>Pseudomonadota</taxon>
        <taxon>Gammaproteobacteria</taxon>
        <taxon>Pseudomonadales</taxon>
        <taxon>Pseudomonadaceae</taxon>
        <taxon>Stutzerimonas</taxon>
    </lineage>
</organism>
<dbReference type="Gene3D" id="1.10.260.40">
    <property type="entry name" value="lambda repressor-like DNA-binding domains"/>
    <property type="match status" value="1"/>
</dbReference>
<dbReference type="CDD" id="cd00093">
    <property type="entry name" value="HTH_XRE"/>
    <property type="match status" value="1"/>
</dbReference>
<dbReference type="InterPro" id="IPR001387">
    <property type="entry name" value="Cro/C1-type_HTH"/>
</dbReference>
<proteinExistence type="predicted"/>
<evidence type="ECO:0008006" key="3">
    <source>
        <dbReference type="Google" id="ProtNLM"/>
    </source>
</evidence>
<dbReference type="Pfam" id="PF13560">
    <property type="entry name" value="HTH_31"/>
    <property type="match status" value="1"/>
</dbReference>
<dbReference type="EMBL" id="AMCZ02000024">
    <property type="protein sequence ID" value="EWC40188.1"/>
    <property type="molecule type" value="Genomic_DNA"/>
</dbReference>
<name>A0A061JNH8_STUST</name>
<accession>A0A061JNH8</accession>
<dbReference type="HOGENOM" id="CLU_2635405_0_0_6"/>
<dbReference type="OrthoDB" id="6902812at2"/>
<gene>
    <name evidence="1" type="ORF">B597_016560</name>
</gene>
<dbReference type="GO" id="GO:0003677">
    <property type="term" value="F:DNA binding"/>
    <property type="evidence" value="ECO:0007669"/>
    <property type="project" value="InterPro"/>
</dbReference>
<evidence type="ECO:0000313" key="2">
    <source>
        <dbReference type="Proteomes" id="UP000026923"/>
    </source>
</evidence>
<dbReference type="SUPFAM" id="SSF47413">
    <property type="entry name" value="lambda repressor-like DNA-binding domains"/>
    <property type="match status" value="1"/>
</dbReference>
<protein>
    <recommendedName>
        <fullName evidence="3">DNA-binding protein</fullName>
    </recommendedName>
</protein>
<reference evidence="1 2" key="1">
    <citation type="journal article" date="2013" name="Genome Announc.">
        <title>Draft Genome of the Nitrogen-Fixing Bacterium Pseudomonas stutzeri Strain KOS6 Isolated from Industrial Hydrocarbon Sludge.</title>
        <authorList>
            <person name="Grigoryeva T.V."/>
            <person name="Laikov A.V."/>
            <person name="Naumova R.P."/>
            <person name="Manolov A.I."/>
            <person name="Larin A.K."/>
            <person name="Karpova I.Y."/>
            <person name="Semashko T.A."/>
            <person name="Alexeev D.G."/>
            <person name="Kostryukova E.S."/>
            <person name="Muller R."/>
            <person name="Govorun V.M."/>
        </authorList>
    </citation>
    <scope>NUCLEOTIDE SEQUENCE [LARGE SCALE GENOMIC DNA]</scope>
    <source>
        <strain evidence="1 2">KOS6</strain>
    </source>
</reference>
<dbReference type="RefSeq" id="WP_003294380.1">
    <property type="nucleotide sequence ID" value="NZ_KK020676.1"/>
</dbReference>
<dbReference type="InterPro" id="IPR010982">
    <property type="entry name" value="Lambda_DNA-bd_dom_sf"/>
</dbReference>
<dbReference type="Proteomes" id="UP000026923">
    <property type="component" value="Unassembled WGS sequence"/>
</dbReference>
<sequence>MLTDETLDHAFGARLTEERERLGLAIHELAHLAGITDYKQKRFENGSSVIPIDYLQALAARTEADVLYVITGLKGGD</sequence>
<comment type="caution">
    <text evidence="1">The sequence shown here is derived from an EMBL/GenBank/DDBJ whole genome shotgun (WGS) entry which is preliminary data.</text>
</comment>
<evidence type="ECO:0000313" key="1">
    <source>
        <dbReference type="EMBL" id="EWC40188.1"/>
    </source>
</evidence>
<dbReference type="AlphaFoldDB" id="A0A061JNH8"/>